<dbReference type="PROSITE" id="PS00584">
    <property type="entry name" value="PFKB_KINASES_2"/>
    <property type="match status" value="1"/>
</dbReference>
<evidence type="ECO:0000259" key="5">
    <source>
        <dbReference type="Pfam" id="PF00294"/>
    </source>
</evidence>
<evidence type="ECO:0000313" key="8">
    <source>
        <dbReference type="Proteomes" id="UP000552836"/>
    </source>
</evidence>
<dbReference type="GO" id="GO:0004747">
    <property type="term" value="F:ribokinase activity"/>
    <property type="evidence" value="ECO:0007669"/>
    <property type="project" value="UniProtKB-EC"/>
</dbReference>
<evidence type="ECO:0000256" key="2">
    <source>
        <dbReference type="ARBA" id="ARBA00022679"/>
    </source>
</evidence>
<evidence type="ECO:0000256" key="4">
    <source>
        <dbReference type="RuleBase" id="RU003704"/>
    </source>
</evidence>
<dbReference type="InterPro" id="IPR002173">
    <property type="entry name" value="Carboh/pur_kinase_PfkB_CS"/>
</dbReference>
<accession>A0A846LQ14</accession>
<dbReference type="PANTHER" id="PTHR10584:SF166">
    <property type="entry name" value="RIBOKINASE"/>
    <property type="match status" value="1"/>
</dbReference>
<dbReference type="EC" id="2.7.1.15" evidence="7"/>
<dbReference type="Proteomes" id="UP000552836">
    <property type="component" value="Unassembled WGS sequence"/>
</dbReference>
<evidence type="ECO:0000256" key="3">
    <source>
        <dbReference type="ARBA" id="ARBA00022777"/>
    </source>
</evidence>
<dbReference type="InterPro" id="IPR029056">
    <property type="entry name" value="Ribokinase-like"/>
</dbReference>
<dbReference type="PRINTS" id="PR00990">
    <property type="entry name" value="RIBOKINASE"/>
</dbReference>
<name>A0A846LQ14_9ACTN</name>
<sequence length="321" mass="32762">MPVPEGPAVVVGQVGRDLVLEVDRLPRGGRSTDVRRRRELLGGKGANQAVAMAQLGWPTALVGVLGDDPPGDLVLAQAVSDGLWVSGVVRRQGAQTALLVDLVEAGGTRRLLEDVPDATLLTAADVEAAARSFTRASAVVLQLQQPGAAVRAALARAPRDALTVADGAPPDAETRAALLDQVRVLRADLAEAALWVGGELDGLGDVRAAARQLCSAGPTVVCLAAGEDGDLTVWREPGGRVREELVPLLGQDPVDPTGAGDSVVAAFTVALLRGADPGTAAWQAGAAAASTVGRLGGRPALDPGEVTRLAEECRERGGAGR</sequence>
<organism evidence="7 8">
    <name type="scientific">Modestobacter marinus</name>
    <dbReference type="NCBI Taxonomy" id="477641"/>
    <lineage>
        <taxon>Bacteria</taxon>
        <taxon>Bacillati</taxon>
        <taxon>Actinomycetota</taxon>
        <taxon>Actinomycetes</taxon>
        <taxon>Geodermatophilales</taxon>
        <taxon>Geodermatophilaceae</taxon>
        <taxon>Modestobacter</taxon>
    </lineage>
</organism>
<feature type="domain" description="Carbohydrate kinase PfkB" evidence="5">
    <location>
        <begin position="9"/>
        <end position="299"/>
    </location>
</feature>
<dbReference type="PANTHER" id="PTHR10584">
    <property type="entry name" value="SUGAR KINASE"/>
    <property type="match status" value="1"/>
</dbReference>
<comment type="caution">
    <text evidence="7">The sequence shown here is derived from an EMBL/GenBank/DDBJ whole genome shotgun (WGS) entry which is preliminary data.</text>
</comment>
<keyword evidence="9" id="KW-1185">Reference proteome</keyword>
<keyword evidence="2 4" id="KW-0808">Transferase</keyword>
<reference evidence="9" key="2">
    <citation type="journal article" date="2019" name="Int. J. Syst. Evol. Microbiol.">
        <title>The Global Catalogue of Microorganisms (GCM) 10K type strain sequencing project: providing services to taxonomists for standard genome sequencing and annotation.</title>
        <authorList>
            <consortium name="The Broad Institute Genomics Platform"/>
            <consortium name="The Broad Institute Genome Sequencing Center for Infectious Disease"/>
            <person name="Wu L."/>
            <person name="Ma J."/>
        </authorList>
    </citation>
    <scope>NUCLEOTIDE SEQUENCE [LARGE SCALE GENOMIC DNA]</scope>
    <source>
        <strain evidence="9">CGMCC 4.5581</strain>
    </source>
</reference>
<gene>
    <name evidence="6" type="primary">rbsK</name>
    <name evidence="7" type="ORF">FB380_002011</name>
    <name evidence="6" type="ORF">GCM10011589_09900</name>
</gene>
<evidence type="ECO:0000313" key="9">
    <source>
        <dbReference type="Proteomes" id="UP000648663"/>
    </source>
</evidence>
<evidence type="ECO:0000256" key="1">
    <source>
        <dbReference type="ARBA" id="ARBA00010688"/>
    </source>
</evidence>
<dbReference type="SUPFAM" id="SSF53613">
    <property type="entry name" value="Ribokinase-like"/>
    <property type="match status" value="1"/>
</dbReference>
<dbReference type="Proteomes" id="UP000648663">
    <property type="component" value="Unassembled WGS sequence"/>
</dbReference>
<dbReference type="InterPro" id="IPR011611">
    <property type="entry name" value="PfkB_dom"/>
</dbReference>
<dbReference type="RefSeq" id="WP_166754941.1">
    <property type="nucleotide sequence ID" value="NZ_BAABJU010000001.1"/>
</dbReference>
<reference evidence="7 8" key="3">
    <citation type="submission" date="2020-02" db="EMBL/GenBank/DDBJ databases">
        <title>Sequencing the genomes of 1000 actinobacteria strains.</title>
        <authorList>
            <person name="Klenk H.-P."/>
        </authorList>
    </citation>
    <scope>NUCLEOTIDE SEQUENCE [LARGE SCALE GENOMIC DNA]</scope>
    <source>
        <strain evidence="7 8">DSM 45201</strain>
    </source>
</reference>
<protein>
    <submittedName>
        <fullName evidence="7">Ribokinase</fullName>
        <ecNumber evidence="7">2.7.1.15</ecNumber>
    </submittedName>
</protein>
<dbReference type="EMBL" id="JAAMPA010000001">
    <property type="protein sequence ID" value="NIH67565.1"/>
    <property type="molecule type" value="Genomic_DNA"/>
</dbReference>
<evidence type="ECO:0000313" key="7">
    <source>
        <dbReference type="EMBL" id="NIH67565.1"/>
    </source>
</evidence>
<dbReference type="PROSITE" id="PS00583">
    <property type="entry name" value="PFKB_KINASES_1"/>
    <property type="match status" value="1"/>
</dbReference>
<proteinExistence type="inferred from homology"/>
<comment type="similarity">
    <text evidence="1 4">Belongs to the carbohydrate kinase PfkB family.</text>
</comment>
<evidence type="ECO:0000313" key="6">
    <source>
        <dbReference type="EMBL" id="GGL55827.1"/>
    </source>
</evidence>
<dbReference type="Gene3D" id="3.40.1190.20">
    <property type="match status" value="1"/>
</dbReference>
<reference evidence="6" key="4">
    <citation type="submission" date="2024-05" db="EMBL/GenBank/DDBJ databases">
        <authorList>
            <person name="Sun Q."/>
            <person name="Zhou Y."/>
        </authorList>
    </citation>
    <scope>NUCLEOTIDE SEQUENCE</scope>
    <source>
        <strain evidence="6">CGMCC 4.5581</strain>
    </source>
</reference>
<reference evidence="6" key="1">
    <citation type="journal article" date="2014" name="Int. J. Syst. Evol. Microbiol.">
        <title>Complete genome of a new Firmicutes species belonging to the dominant human colonic microbiota ('Ruminococcus bicirculans') reveals two chromosomes and a selective capacity to utilize plant glucans.</title>
        <authorList>
            <consortium name="NISC Comparative Sequencing Program"/>
            <person name="Wegmann U."/>
            <person name="Louis P."/>
            <person name="Goesmann A."/>
            <person name="Henrissat B."/>
            <person name="Duncan S.H."/>
            <person name="Flint H.J."/>
        </authorList>
    </citation>
    <scope>NUCLEOTIDE SEQUENCE</scope>
    <source>
        <strain evidence="6">CGMCC 4.5581</strain>
    </source>
</reference>
<dbReference type="AlphaFoldDB" id="A0A846LQ14"/>
<dbReference type="EMBL" id="BMMI01000001">
    <property type="protein sequence ID" value="GGL55827.1"/>
    <property type="molecule type" value="Genomic_DNA"/>
</dbReference>
<keyword evidence="3 4" id="KW-0418">Kinase</keyword>
<dbReference type="Pfam" id="PF00294">
    <property type="entry name" value="PfkB"/>
    <property type="match status" value="1"/>
</dbReference>
<dbReference type="InterPro" id="IPR002139">
    <property type="entry name" value="Ribo/fructo_kinase"/>
</dbReference>